<organism evidence="4 5">
    <name type="scientific">Polaribacter sejongensis</name>
    <dbReference type="NCBI Taxonomy" id="985043"/>
    <lineage>
        <taxon>Bacteria</taxon>
        <taxon>Pseudomonadati</taxon>
        <taxon>Bacteroidota</taxon>
        <taxon>Flavobacteriia</taxon>
        <taxon>Flavobacteriales</taxon>
        <taxon>Flavobacteriaceae</taxon>
    </lineage>
</organism>
<comment type="caution">
    <text evidence="4">The sequence shown here is derived from an EMBL/GenBank/DDBJ whole genome shotgun (WGS) entry which is preliminary data.</text>
</comment>
<sequence length="289" mass="32398">MHISETHIVDKLEKPIRFQEYSVGIFNTIPTKSGIKKAIKKGLIFIDGSLATTSKYISGGEKIELFESENSSTFERLELDIKVLFEDETLAIVYKPAGILVSGNKFVTIANGLAQNLKKSTLADAVKPQPIHRLDYPTSGLLLVGKTSTAITALGKLFKEKKVQKTYFTVTIGKMNSEGTIKLPIDEKESETDFQVLQSVISERFEYLNLVKLSPKTGRKHQLRKHLFSIGNPILGDKEYFLEGKVLNGKGLYLHAATLNFMHPFTKTPISISKELPKKFKKIFNELSF</sequence>
<accession>A0AAJ1QZU5</accession>
<comment type="similarity">
    <text evidence="1">Belongs to the pseudouridine synthase RluA family.</text>
</comment>
<evidence type="ECO:0000256" key="1">
    <source>
        <dbReference type="ARBA" id="ARBA00010876"/>
    </source>
</evidence>
<dbReference type="CDD" id="cd02869">
    <property type="entry name" value="PseudoU_synth_RluA_like"/>
    <property type="match status" value="1"/>
</dbReference>
<keyword evidence="2" id="KW-0694">RNA-binding</keyword>
<name>A0AAJ1QZU5_9FLAO</name>
<evidence type="ECO:0000259" key="3">
    <source>
        <dbReference type="Pfam" id="PF00849"/>
    </source>
</evidence>
<dbReference type="Proteomes" id="UP001228636">
    <property type="component" value="Unassembled WGS sequence"/>
</dbReference>
<feature type="domain" description="Pseudouridine synthase RsuA/RluA-like" evidence="3">
    <location>
        <begin position="90"/>
        <end position="227"/>
    </location>
</feature>
<dbReference type="Pfam" id="PF00849">
    <property type="entry name" value="PseudoU_synth_2"/>
    <property type="match status" value="1"/>
</dbReference>
<dbReference type="PANTHER" id="PTHR21600">
    <property type="entry name" value="MITOCHONDRIAL RNA PSEUDOURIDINE SYNTHASE"/>
    <property type="match status" value="1"/>
</dbReference>
<reference evidence="4 5" key="1">
    <citation type="journal article" date="2014" name="Int. J. Syst. Evol. Microbiol.">
        <title>Complete genome sequence of Corynebacterium casei LMG S-19264T (=DSM 44701T), isolated from a smear-ripened cheese.</title>
        <authorList>
            <consortium name="US DOE Joint Genome Institute (JGI-PGF)"/>
            <person name="Walter F."/>
            <person name="Albersmeier A."/>
            <person name="Kalinowski J."/>
            <person name="Ruckert C."/>
        </authorList>
    </citation>
    <scope>NUCLEOTIDE SEQUENCE [LARGE SCALE GENOMIC DNA]</scope>
    <source>
        <strain evidence="4 5">CECT 8670</strain>
    </source>
</reference>
<evidence type="ECO:0000313" key="4">
    <source>
        <dbReference type="EMBL" id="MDN3621247.1"/>
    </source>
</evidence>
<gene>
    <name evidence="4" type="ORF">QWY81_17405</name>
</gene>
<dbReference type="PANTHER" id="PTHR21600:SF87">
    <property type="entry name" value="RNA PSEUDOURIDYLATE SYNTHASE DOMAIN-CONTAINING PROTEIN 1"/>
    <property type="match status" value="1"/>
</dbReference>
<dbReference type="InterPro" id="IPR006145">
    <property type="entry name" value="PsdUridine_synth_RsuA/RluA"/>
</dbReference>
<evidence type="ECO:0000256" key="2">
    <source>
        <dbReference type="PROSITE-ProRule" id="PRU00182"/>
    </source>
</evidence>
<dbReference type="EC" id="5.4.99.-" evidence="4"/>
<dbReference type="GO" id="GO:0003723">
    <property type="term" value="F:RNA binding"/>
    <property type="evidence" value="ECO:0007669"/>
    <property type="project" value="UniProtKB-KW"/>
</dbReference>
<dbReference type="RefSeq" id="WP_218599491.1">
    <property type="nucleotide sequence ID" value="NZ_CP103460.1"/>
</dbReference>
<keyword evidence="4" id="KW-0413">Isomerase</keyword>
<dbReference type="EMBL" id="JAUFQH010000019">
    <property type="protein sequence ID" value="MDN3621247.1"/>
    <property type="molecule type" value="Genomic_DNA"/>
</dbReference>
<dbReference type="InterPro" id="IPR050188">
    <property type="entry name" value="RluA_PseudoU_synthase"/>
</dbReference>
<dbReference type="AlphaFoldDB" id="A0AAJ1QZU5"/>
<dbReference type="GO" id="GO:0000455">
    <property type="term" value="P:enzyme-directed rRNA pseudouridine synthesis"/>
    <property type="evidence" value="ECO:0007669"/>
    <property type="project" value="TreeGrafter"/>
</dbReference>
<dbReference type="PROSITE" id="PS50889">
    <property type="entry name" value="S4"/>
    <property type="match status" value="1"/>
</dbReference>
<dbReference type="InterPro" id="IPR006224">
    <property type="entry name" value="PsdUridine_synth_RluA-like_CS"/>
</dbReference>
<dbReference type="PROSITE" id="PS01129">
    <property type="entry name" value="PSI_RLU"/>
    <property type="match status" value="1"/>
</dbReference>
<proteinExistence type="inferred from homology"/>
<dbReference type="GO" id="GO:0009982">
    <property type="term" value="F:pseudouridine synthase activity"/>
    <property type="evidence" value="ECO:0007669"/>
    <property type="project" value="InterPro"/>
</dbReference>
<evidence type="ECO:0000313" key="5">
    <source>
        <dbReference type="Proteomes" id="UP001228636"/>
    </source>
</evidence>
<protein>
    <submittedName>
        <fullName evidence="4">RluA family pseudouridine synthase</fullName>
        <ecNumber evidence="4">5.4.99.-</ecNumber>
    </submittedName>
</protein>